<sequence length="57" mass="7031">MQSTLSHFINSRTSIIREQECMWKIRKKNYAGKVWRGEEKIEKQKHTEWHILHQSTY</sequence>
<name>A0A2P2IZ07_RHIMU</name>
<protein>
    <submittedName>
        <fullName evidence="1">Uncharacterized protein</fullName>
    </submittedName>
</protein>
<reference evidence="1" key="1">
    <citation type="submission" date="2018-02" db="EMBL/GenBank/DDBJ databases">
        <title>Rhizophora mucronata_Transcriptome.</title>
        <authorList>
            <person name="Meera S.P."/>
            <person name="Sreeshan A."/>
            <person name="Augustine A."/>
        </authorList>
    </citation>
    <scope>NUCLEOTIDE SEQUENCE</scope>
    <source>
        <tissue evidence="1">Leaf</tissue>
    </source>
</reference>
<dbReference type="AlphaFoldDB" id="A0A2P2IZ07"/>
<accession>A0A2P2IZ07</accession>
<organism evidence="1">
    <name type="scientific">Rhizophora mucronata</name>
    <name type="common">Asiatic mangrove</name>
    <dbReference type="NCBI Taxonomy" id="61149"/>
    <lineage>
        <taxon>Eukaryota</taxon>
        <taxon>Viridiplantae</taxon>
        <taxon>Streptophyta</taxon>
        <taxon>Embryophyta</taxon>
        <taxon>Tracheophyta</taxon>
        <taxon>Spermatophyta</taxon>
        <taxon>Magnoliopsida</taxon>
        <taxon>eudicotyledons</taxon>
        <taxon>Gunneridae</taxon>
        <taxon>Pentapetalae</taxon>
        <taxon>rosids</taxon>
        <taxon>fabids</taxon>
        <taxon>Malpighiales</taxon>
        <taxon>Rhizophoraceae</taxon>
        <taxon>Rhizophora</taxon>
    </lineage>
</organism>
<dbReference type="EMBL" id="GGEC01005958">
    <property type="protein sequence ID" value="MBW86441.1"/>
    <property type="molecule type" value="Transcribed_RNA"/>
</dbReference>
<evidence type="ECO:0000313" key="1">
    <source>
        <dbReference type="EMBL" id="MBW86441.1"/>
    </source>
</evidence>
<proteinExistence type="predicted"/>